<dbReference type="SUPFAM" id="SSF52096">
    <property type="entry name" value="ClpP/crotonase"/>
    <property type="match status" value="1"/>
</dbReference>
<protein>
    <submittedName>
        <fullName evidence="2">Peptidase S41</fullName>
    </submittedName>
</protein>
<dbReference type="Proteomes" id="UP000798602">
    <property type="component" value="Unassembled WGS sequence"/>
</dbReference>
<evidence type="ECO:0000313" key="3">
    <source>
        <dbReference type="Proteomes" id="UP000798602"/>
    </source>
</evidence>
<dbReference type="PANTHER" id="PTHR32060">
    <property type="entry name" value="TAIL-SPECIFIC PROTEASE"/>
    <property type="match status" value="1"/>
</dbReference>
<dbReference type="RefSeq" id="WP_166537854.1">
    <property type="nucleotide sequence ID" value="NZ_JAABLM010000020.1"/>
</dbReference>
<dbReference type="Gene3D" id="3.90.226.10">
    <property type="entry name" value="2-enoyl-CoA Hydratase, Chain A, domain 1"/>
    <property type="match status" value="1"/>
</dbReference>
<dbReference type="EMBL" id="JAABLM010000020">
    <property type="protein sequence ID" value="NBL66037.1"/>
    <property type="molecule type" value="Genomic_DNA"/>
</dbReference>
<dbReference type="PROSITE" id="PS51257">
    <property type="entry name" value="PROKAR_LIPOPROTEIN"/>
    <property type="match status" value="1"/>
</dbReference>
<dbReference type="InterPro" id="IPR036034">
    <property type="entry name" value="PDZ_sf"/>
</dbReference>
<accession>A0ABW9ZBX5</accession>
<proteinExistence type="predicted"/>
<dbReference type="Pfam" id="PF03572">
    <property type="entry name" value="Peptidase_S41"/>
    <property type="match status" value="1"/>
</dbReference>
<dbReference type="InterPro" id="IPR029045">
    <property type="entry name" value="ClpP/crotonase-like_dom_sf"/>
</dbReference>
<dbReference type="SUPFAM" id="SSF50156">
    <property type="entry name" value="PDZ domain-like"/>
    <property type="match status" value="1"/>
</dbReference>
<dbReference type="CDD" id="cd07561">
    <property type="entry name" value="Peptidase_S41_CPP_like"/>
    <property type="match status" value="1"/>
</dbReference>
<dbReference type="Gene3D" id="2.30.42.10">
    <property type="match status" value="1"/>
</dbReference>
<reference evidence="3" key="1">
    <citation type="submission" date="2020-01" db="EMBL/GenBank/DDBJ databases">
        <title>Sphingomonas sp. strain CSW-10.</title>
        <authorList>
            <person name="Chen W.-M."/>
        </authorList>
    </citation>
    <scope>NUCLEOTIDE SEQUENCE [LARGE SCALE GENOMIC DNA]</scope>
    <source>
        <strain evidence="3">NST-5</strain>
    </source>
</reference>
<dbReference type="PANTHER" id="PTHR32060:SF30">
    <property type="entry name" value="CARBOXY-TERMINAL PROCESSING PROTEASE CTPA"/>
    <property type="match status" value="1"/>
</dbReference>
<sequence length="478" mass="53887">MKNFPKLLVLFLSSYLFLSCQDDLDDIEVPSDVAVKDFIWKGLNLYYYWQSSVPELADDRFASQAELNEYLRGFEDPSDLFYNQLLFNYPIEDRFSFITSDYSVLEATLSGVTKNNGVDFRLFRDNNNPNRILGYVRYILPNSDAATKNIQRGDIFYAVNGVALTENNYTELLAPEVYSLNLADYDGGNFTPNGESVSLTKTQLAENPIYLHKVLDYGDKKIGYLMYNGFYNEYDNELNQVFGQFLAEGVNELVLDLRYNSGGSVQTATYLASMITGSFDGQIFAKQQWNEKIEAFYADNQEQLINRFTSNIGNNSINHLNLPRVFILTTGSSASASELVINGLKPHINVITIGTKTTGKNVGSVTLYDSPNFRPQGRSTRHKYAMQPICFKIVNSVGFGEYNNGIDPTGTPLPEDLGNLGILGEVNEPLLQQAISQITGEGRSQFSAPKEYIQLKDRKQMLRFGTEMYLDTPEILNK</sequence>
<organism evidence="2 3">
    <name type="scientific">Flavobacterium ichthyis</name>
    <dbReference type="NCBI Taxonomy" id="2698827"/>
    <lineage>
        <taxon>Bacteria</taxon>
        <taxon>Pseudomonadati</taxon>
        <taxon>Bacteroidota</taxon>
        <taxon>Flavobacteriia</taxon>
        <taxon>Flavobacteriales</taxon>
        <taxon>Flavobacteriaceae</taxon>
        <taxon>Flavobacterium</taxon>
    </lineage>
</organism>
<dbReference type="SMART" id="SM00245">
    <property type="entry name" value="TSPc"/>
    <property type="match status" value="1"/>
</dbReference>
<gene>
    <name evidence="2" type="ORF">GV828_12585</name>
</gene>
<name>A0ABW9ZBX5_9FLAO</name>
<evidence type="ECO:0000313" key="2">
    <source>
        <dbReference type="EMBL" id="NBL66037.1"/>
    </source>
</evidence>
<dbReference type="InterPro" id="IPR041613">
    <property type="entry name" value="Pept_S41_N"/>
</dbReference>
<dbReference type="Gene3D" id="3.30.750.170">
    <property type="match status" value="1"/>
</dbReference>
<evidence type="ECO:0000259" key="1">
    <source>
        <dbReference type="SMART" id="SM00245"/>
    </source>
</evidence>
<feature type="domain" description="Tail specific protease" evidence="1">
    <location>
        <begin position="192"/>
        <end position="413"/>
    </location>
</feature>
<comment type="caution">
    <text evidence="2">The sequence shown here is derived from an EMBL/GenBank/DDBJ whole genome shotgun (WGS) entry which is preliminary data.</text>
</comment>
<dbReference type="Pfam" id="PF18294">
    <property type="entry name" value="Pept_S41_N"/>
    <property type="match status" value="1"/>
</dbReference>
<keyword evidence="3" id="KW-1185">Reference proteome</keyword>
<dbReference type="InterPro" id="IPR005151">
    <property type="entry name" value="Tail-specific_protease"/>
</dbReference>